<evidence type="ECO:0000259" key="11">
    <source>
        <dbReference type="PROSITE" id="PS50011"/>
    </source>
</evidence>
<evidence type="ECO:0000313" key="13">
    <source>
        <dbReference type="Proteomes" id="UP000237105"/>
    </source>
</evidence>
<dbReference type="InterPro" id="IPR008271">
    <property type="entry name" value="Ser/Thr_kinase_AS"/>
</dbReference>
<dbReference type="STRING" id="3476.A0A2P5BZE4"/>
<feature type="repeat" description="ANK" evidence="7">
    <location>
        <begin position="78"/>
        <end position="110"/>
    </location>
</feature>
<comment type="caution">
    <text evidence="12">The sequence shown here is derived from an EMBL/GenBank/DDBJ whole genome shotgun (WGS) entry which is preliminary data.</text>
</comment>
<dbReference type="OrthoDB" id="1182564at2759"/>
<sequence length="343" mass="37687">MSSDASEPAGSAGAKGSSPCGSPSSSASAATGEKEKQKEKARVSRTSLILWHAHQNDAASVRKLLEEDRSLVRARDYDNRTPLHVASLHGWIDVAKCLIEYGADVNAQDRWKNTPLADAEGAKKQAMIELLKSYGGLSFGQTGSHFEPKPVPPPRPNKCDWEIEPSELDFSNSTIIGKGSFGEILKAYWRGTPVAVKRILPSLSDDRLVIQDFRHEVNLLVKLRHPNIVQFLGAVTERKPLMLITEYLRGGDLHQYLKEKGSLSPSTAVSFALDIARGMAYLHNEPNVIIHRDLKPRNVLLVNSSADHLKVGDFGLSKLIKVQNTHDVYKMTGETGSCECCPI</sequence>
<evidence type="ECO:0000256" key="3">
    <source>
        <dbReference type="ARBA" id="ARBA00022679"/>
    </source>
</evidence>
<dbReference type="AlphaFoldDB" id="A0A2P5BZE4"/>
<proteinExistence type="inferred from homology"/>
<dbReference type="Pfam" id="PF07714">
    <property type="entry name" value="PK_Tyr_Ser-Thr"/>
    <property type="match status" value="1"/>
</dbReference>
<name>A0A2P5BZE4_PARAD</name>
<dbReference type="InterPro" id="IPR001245">
    <property type="entry name" value="Ser-Thr/Tyr_kinase_cat_dom"/>
</dbReference>
<dbReference type="InterPro" id="IPR017441">
    <property type="entry name" value="Protein_kinase_ATP_BS"/>
</dbReference>
<dbReference type="PROSITE" id="PS00108">
    <property type="entry name" value="PROTEIN_KINASE_ST"/>
    <property type="match status" value="1"/>
</dbReference>
<dbReference type="InterPro" id="IPR000719">
    <property type="entry name" value="Prot_kinase_dom"/>
</dbReference>
<evidence type="ECO:0000256" key="7">
    <source>
        <dbReference type="PROSITE-ProRule" id="PRU00023"/>
    </source>
</evidence>
<accession>A0A2P5BZE4</accession>
<keyword evidence="6 8" id="KW-0067">ATP-binding</keyword>
<reference evidence="13" key="1">
    <citation type="submission" date="2016-06" db="EMBL/GenBank/DDBJ databases">
        <title>Parallel loss of symbiosis genes in relatives of nitrogen-fixing non-legume Parasponia.</title>
        <authorList>
            <person name="Van Velzen R."/>
            <person name="Holmer R."/>
            <person name="Bu F."/>
            <person name="Rutten L."/>
            <person name="Van Zeijl A."/>
            <person name="Liu W."/>
            <person name="Santuari L."/>
            <person name="Cao Q."/>
            <person name="Sharma T."/>
            <person name="Shen D."/>
            <person name="Roswanjaya Y."/>
            <person name="Wardhani T."/>
            <person name="Kalhor M.S."/>
            <person name="Jansen J."/>
            <person name="Van den Hoogen J."/>
            <person name="Gungor B."/>
            <person name="Hartog M."/>
            <person name="Hontelez J."/>
            <person name="Verver J."/>
            <person name="Yang W.-C."/>
            <person name="Schijlen E."/>
            <person name="Repin R."/>
            <person name="Schilthuizen M."/>
            <person name="Schranz E."/>
            <person name="Heidstra R."/>
            <person name="Miyata K."/>
            <person name="Fedorova E."/>
            <person name="Kohlen W."/>
            <person name="Bisseling T."/>
            <person name="Smit S."/>
            <person name="Geurts R."/>
        </authorList>
    </citation>
    <scope>NUCLEOTIDE SEQUENCE [LARGE SCALE GENOMIC DNA]</scope>
    <source>
        <strain evidence="13">cv. WU1-14</strain>
    </source>
</reference>
<gene>
    <name evidence="12" type="ORF">PanWU01x14_197170</name>
</gene>
<dbReference type="EMBL" id="JXTB01000198">
    <property type="protein sequence ID" value="PON54168.1"/>
    <property type="molecule type" value="Genomic_DNA"/>
</dbReference>
<dbReference type="GO" id="GO:0005524">
    <property type="term" value="F:ATP binding"/>
    <property type="evidence" value="ECO:0007669"/>
    <property type="project" value="UniProtKB-UniRule"/>
</dbReference>
<keyword evidence="5 12" id="KW-0418">Kinase</keyword>
<dbReference type="Pfam" id="PF12796">
    <property type="entry name" value="Ank_2"/>
    <property type="match status" value="1"/>
</dbReference>
<evidence type="ECO:0000256" key="10">
    <source>
        <dbReference type="SAM" id="MobiDB-lite"/>
    </source>
</evidence>
<dbReference type="GO" id="GO:0004674">
    <property type="term" value="F:protein serine/threonine kinase activity"/>
    <property type="evidence" value="ECO:0007669"/>
    <property type="project" value="UniProtKB-KW"/>
</dbReference>
<dbReference type="SUPFAM" id="SSF56112">
    <property type="entry name" value="Protein kinase-like (PK-like)"/>
    <property type="match status" value="1"/>
</dbReference>
<keyword evidence="2 9" id="KW-0723">Serine/threonine-protein kinase</keyword>
<dbReference type="SMART" id="SM00220">
    <property type="entry name" value="S_TKc"/>
    <property type="match status" value="1"/>
</dbReference>
<keyword evidence="4 8" id="KW-0547">Nucleotide-binding</keyword>
<evidence type="ECO:0000313" key="12">
    <source>
        <dbReference type="EMBL" id="PON54168.1"/>
    </source>
</evidence>
<protein>
    <submittedName>
        <fullName evidence="12">Serine/threonine protein kinase</fullName>
    </submittedName>
</protein>
<dbReference type="PIRSF" id="PIRSF000654">
    <property type="entry name" value="Integrin-linked_kinase"/>
    <property type="match status" value="1"/>
</dbReference>
<evidence type="ECO:0000256" key="2">
    <source>
        <dbReference type="ARBA" id="ARBA00022527"/>
    </source>
</evidence>
<evidence type="ECO:0000256" key="5">
    <source>
        <dbReference type="ARBA" id="ARBA00022777"/>
    </source>
</evidence>
<dbReference type="SUPFAM" id="SSF48403">
    <property type="entry name" value="Ankyrin repeat"/>
    <property type="match status" value="1"/>
</dbReference>
<dbReference type="PROSITE" id="PS00107">
    <property type="entry name" value="PROTEIN_KINASE_ATP"/>
    <property type="match status" value="1"/>
</dbReference>
<dbReference type="FunFam" id="3.30.200.20:FF:000180">
    <property type="entry name" value="serine/threonine-protein kinase STY46-like"/>
    <property type="match status" value="1"/>
</dbReference>
<dbReference type="InterPro" id="IPR011009">
    <property type="entry name" value="Kinase-like_dom_sf"/>
</dbReference>
<dbReference type="Gene3D" id="3.30.200.20">
    <property type="entry name" value="Phosphorylase Kinase, domain 1"/>
    <property type="match status" value="1"/>
</dbReference>
<evidence type="ECO:0000256" key="8">
    <source>
        <dbReference type="PROSITE-ProRule" id="PRU10141"/>
    </source>
</evidence>
<dbReference type="PROSITE" id="PS50011">
    <property type="entry name" value="PROTEIN_KINASE_DOM"/>
    <property type="match status" value="1"/>
</dbReference>
<dbReference type="PANTHER" id="PTHR44329">
    <property type="entry name" value="SERINE/THREONINE-PROTEIN KINASE TNNI3K-RELATED"/>
    <property type="match status" value="1"/>
</dbReference>
<evidence type="ECO:0000256" key="1">
    <source>
        <dbReference type="ARBA" id="ARBA00005843"/>
    </source>
</evidence>
<dbReference type="PANTHER" id="PTHR44329:SF289">
    <property type="entry name" value="SERINE_THREONINE-PROTEIN KINASE VIK"/>
    <property type="match status" value="1"/>
</dbReference>
<dbReference type="InterPro" id="IPR036770">
    <property type="entry name" value="Ankyrin_rpt-contain_sf"/>
</dbReference>
<feature type="region of interest" description="Disordered" evidence="10">
    <location>
        <begin position="1"/>
        <end position="42"/>
    </location>
</feature>
<comment type="similarity">
    <text evidence="1">Belongs to the protein kinase superfamily. TKL Ser/Thr protein kinase family.</text>
</comment>
<feature type="domain" description="Protein kinase" evidence="11">
    <location>
        <begin position="170"/>
        <end position="343"/>
    </location>
</feature>
<dbReference type="SMART" id="SM00248">
    <property type="entry name" value="ANK"/>
    <property type="match status" value="1"/>
</dbReference>
<evidence type="ECO:0000256" key="6">
    <source>
        <dbReference type="ARBA" id="ARBA00022840"/>
    </source>
</evidence>
<dbReference type="PROSITE" id="PS50297">
    <property type="entry name" value="ANK_REP_REGION"/>
    <property type="match status" value="1"/>
</dbReference>
<keyword evidence="3" id="KW-0808">Transferase</keyword>
<dbReference type="Gene3D" id="1.25.40.20">
    <property type="entry name" value="Ankyrin repeat-containing domain"/>
    <property type="match status" value="1"/>
</dbReference>
<organism evidence="12 13">
    <name type="scientific">Parasponia andersonii</name>
    <name type="common">Sponia andersonii</name>
    <dbReference type="NCBI Taxonomy" id="3476"/>
    <lineage>
        <taxon>Eukaryota</taxon>
        <taxon>Viridiplantae</taxon>
        <taxon>Streptophyta</taxon>
        <taxon>Embryophyta</taxon>
        <taxon>Tracheophyta</taxon>
        <taxon>Spermatophyta</taxon>
        <taxon>Magnoliopsida</taxon>
        <taxon>eudicotyledons</taxon>
        <taxon>Gunneridae</taxon>
        <taxon>Pentapetalae</taxon>
        <taxon>rosids</taxon>
        <taxon>fabids</taxon>
        <taxon>Rosales</taxon>
        <taxon>Cannabaceae</taxon>
        <taxon>Parasponia</taxon>
    </lineage>
</organism>
<dbReference type="FunFam" id="1.25.40.20:FF:000312">
    <property type="entry name" value="serine/threonine-protein kinase STY8"/>
    <property type="match status" value="1"/>
</dbReference>
<dbReference type="PROSITE" id="PS50088">
    <property type="entry name" value="ANK_REPEAT"/>
    <property type="match status" value="1"/>
</dbReference>
<dbReference type="InterPro" id="IPR051681">
    <property type="entry name" value="Ser/Thr_Kinases-Pseudokinases"/>
</dbReference>
<evidence type="ECO:0000256" key="4">
    <source>
        <dbReference type="ARBA" id="ARBA00022741"/>
    </source>
</evidence>
<evidence type="ECO:0000256" key="9">
    <source>
        <dbReference type="RuleBase" id="RU000304"/>
    </source>
</evidence>
<feature type="compositionally biased region" description="Basic and acidic residues" evidence="10">
    <location>
        <begin position="32"/>
        <end position="42"/>
    </location>
</feature>
<feature type="compositionally biased region" description="Low complexity" evidence="10">
    <location>
        <begin position="1"/>
        <end position="30"/>
    </location>
</feature>
<dbReference type="Gene3D" id="1.10.510.10">
    <property type="entry name" value="Transferase(Phosphotransferase) domain 1"/>
    <property type="match status" value="1"/>
</dbReference>
<dbReference type="InterPro" id="IPR002110">
    <property type="entry name" value="Ankyrin_rpt"/>
</dbReference>
<keyword evidence="7" id="KW-0040">ANK repeat</keyword>
<dbReference type="Proteomes" id="UP000237105">
    <property type="component" value="Unassembled WGS sequence"/>
</dbReference>
<feature type="binding site" evidence="8">
    <location>
        <position position="197"/>
    </location>
    <ligand>
        <name>ATP</name>
        <dbReference type="ChEBI" id="CHEBI:30616"/>
    </ligand>
</feature>
<keyword evidence="13" id="KW-1185">Reference proteome</keyword>